<reference evidence="2" key="1">
    <citation type="submission" date="2021-04" db="EMBL/GenBank/DDBJ databases">
        <authorList>
            <person name="Pira H."/>
            <person name="Risdian C."/>
            <person name="Wink J."/>
        </authorList>
    </citation>
    <scope>NUCLEOTIDE SEQUENCE</scope>
    <source>
        <strain evidence="2">WH158</strain>
    </source>
</reference>
<feature type="transmembrane region" description="Helical" evidence="1">
    <location>
        <begin position="149"/>
        <end position="165"/>
    </location>
</feature>
<keyword evidence="1" id="KW-1133">Transmembrane helix</keyword>
<evidence type="ECO:0000313" key="3">
    <source>
        <dbReference type="Proteomes" id="UP001138681"/>
    </source>
</evidence>
<dbReference type="EMBL" id="JAGSPC010000002">
    <property type="protein sequence ID" value="MBV7260127.1"/>
    <property type="molecule type" value="Genomic_DNA"/>
</dbReference>
<gene>
    <name evidence="2" type="ORF">KCG46_11160</name>
</gene>
<evidence type="ECO:0000256" key="1">
    <source>
        <dbReference type="SAM" id="Phobius"/>
    </source>
</evidence>
<dbReference type="AlphaFoldDB" id="A0A9X1F4K7"/>
<feature type="transmembrane region" description="Helical" evidence="1">
    <location>
        <begin position="98"/>
        <end position="116"/>
    </location>
</feature>
<name>A0A9X1F4K7_9SPHN</name>
<evidence type="ECO:0000313" key="2">
    <source>
        <dbReference type="EMBL" id="MBV7260127.1"/>
    </source>
</evidence>
<keyword evidence="3" id="KW-1185">Reference proteome</keyword>
<accession>A0A9X1F4K7</accession>
<organism evidence="2 3">
    <name type="scientific">Erythrobacter crassostreae</name>
    <dbReference type="NCBI Taxonomy" id="2828328"/>
    <lineage>
        <taxon>Bacteria</taxon>
        <taxon>Pseudomonadati</taxon>
        <taxon>Pseudomonadota</taxon>
        <taxon>Alphaproteobacteria</taxon>
        <taxon>Sphingomonadales</taxon>
        <taxon>Erythrobacteraceae</taxon>
        <taxon>Erythrobacter/Porphyrobacter group</taxon>
        <taxon>Erythrobacter</taxon>
    </lineage>
</organism>
<protein>
    <submittedName>
        <fullName evidence="2">Uncharacterized protein</fullName>
    </submittedName>
</protein>
<keyword evidence="1" id="KW-0472">Membrane</keyword>
<comment type="caution">
    <text evidence="2">The sequence shown here is derived from an EMBL/GenBank/DDBJ whole genome shotgun (WGS) entry which is preliminary data.</text>
</comment>
<sequence length="173" mass="18312">MTVSKRTFLLWFFGGLAAFAITLYLHIPLAIDSVPGGIADHQSAPDAATVDAIQNSWRAAGLSNQAAIAMVSDLIFIGIYGVGCVLGGLYYRAKAASALRILGWLALISGAVFLVTDYGETIAQFIQLMQSAGDDGLANFASTVRPIKMFTWSSAFLAVIAALLVERFSTSDA</sequence>
<feature type="transmembrane region" description="Helical" evidence="1">
    <location>
        <begin position="66"/>
        <end position="91"/>
    </location>
</feature>
<dbReference type="RefSeq" id="WP_218405505.1">
    <property type="nucleotide sequence ID" value="NZ_JAGSPC010000002.1"/>
</dbReference>
<proteinExistence type="predicted"/>
<feature type="transmembrane region" description="Helical" evidence="1">
    <location>
        <begin position="7"/>
        <end position="27"/>
    </location>
</feature>
<keyword evidence="1" id="KW-0812">Transmembrane</keyword>
<dbReference type="Proteomes" id="UP001138681">
    <property type="component" value="Unassembled WGS sequence"/>
</dbReference>